<organism evidence="2 3">
    <name type="scientific">Amanita muscaria (strain Koide BX008)</name>
    <dbReference type="NCBI Taxonomy" id="946122"/>
    <lineage>
        <taxon>Eukaryota</taxon>
        <taxon>Fungi</taxon>
        <taxon>Dikarya</taxon>
        <taxon>Basidiomycota</taxon>
        <taxon>Agaricomycotina</taxon>
        <taxon>Agaricomycetes</taxon>
        <taxon>Agaricomycetidae</taxon>
        <taxon>Agaricales</taxon>
        <taxon>Pluteineae</taxon>
        <taxon>Amanitaceae</taxon>
        <taxon>Amanita</taxon>
    </lineage>
</organism>
<dbReference type="EMBL" id="KN818402">
    <property type="protein sequence ID" value="KIL56750.1"/>
    <property type="molecule type" value="Genomic_DNA"/>
</dbReference>
<evidence type="ECO:0000313" key="2">
    <source>
        <dbReference type="EMBL" id="KIL56750.1"/>
    </source>
</evidence>
<evidence type="ECO:0000313" key="3">
    <source>
        <dbReference type="Proteomes" id="UP000054549"/>
    </source>
</evidence>
<dbReference type="AlphaFoldDB" id="A0A0C2S265"/>
<evidence type="ECO:0000256" key="1">
    <source>
        <dbReference type="SAM" id="MobiDB-lite"/>
    </source>
</evidence>
<dbReference type="HOGENOM" id="CLU_1234716_0_0_1"/>
<protein>
    <submittedName>
        <fullName evidence="2">Uncharacterized protein</fullName>
    </submittedName>
</protein>
<sequence length="224" mass="25404">MVFQSAYTQPDVVLDEKDYPNIRFWTSNKWKELQRQVYEENKGNPQVLARRVMFLEDEHGTMLPKYRVAAMHAHLKRTFDLLCTSLPDVIKESWEKYDNEIQNLAYKELRAHFSELWLCDGNWKARGLAIEWHTNWEKPAMGNAIKAEKVDTKIEPISTSSASTSASSSASISASVASTSTSSSSSTSSVSNGTKRPLSDDTALQKRTKVSDDMFMIPQFRSPL</sequence>
<gene>
    <name evidence="2" type="ORF">M378DRAFT_181876</name>
</gene>
<keyword evidence="3" id="KW-1185">Reference proteome</keyword>
<dbReference type="STRING" id="946122.A0A0C2S265"/>
<dbReference type="Proteomes" id="UP000054549">
    <property type="component" value="Unassembled WGS sequence"/>
</dbReference>
<dbReference type="InParanoid" id="A0A0C2S265"/>
<proteinExistence type="predicted"/>
<feature type="region of interest" description="Disordered" evidence="1">
    <location>
        <begin position="177"/>
        <end position="224"/>
    </location>
</feature>
<reference evidence="2 3" key="1">
    <citation type="submission" date="2014-04" db="EMBL/GenBank/DDBJ databases">
        <title>Evolutionary Origins and Diversification of the Mycorrhizal Mutualists.</title>
        <authorList>
            <consortium name="DOE Joint Genome Institute"/>
            <consortium name="Mycorrhizal Genomics Consortium"/>
            <person name="Kohler A."/>
            <person name="Kuo A."/>
            <person name="Nagy L.G."/>
            <person name="Floudas D."/>
            <person name="Copeland A."/>
            <person name="Barry K.W."/>
            <person name="Cichocki N."/>
            <person name="Veneault-Fourrey C."/>
            <person name="LaButti K."/>
            <person name="Lindquist E.A."/>
            <person name="Lipzen A."/>
            <person name="Lundell T."/>
            <person name="Morin E."/>
            <person name="Murat C."/>
            <person name="Riley R."/>
            <person name="Ohm R."/>
            <person name="Sun H."/>
            <person name="Tunlid A."/>
            <person name="Henrissat B."/>
            <person name="Grigoriev I.V."/>
            <person name="Hibbett D.S."/>
            <person name="Martin F."/>
        </authorList>
    </citation>
    <scope>NUCLEOTIDE SEQUENCE [LARGE SCALE GENOMIC DNA]</scope>
    <source>
        <strain evidence="2 3">Koide BX008</strain>
    </source>
</reference>
<accession>A0A0C2S265</accession>
<name>A0A0C2S265_AMAMK</name>
<feature type="compositionally biased region" description="Low complexity" evidence="1">
    <location>
        <begin position="177"/>
        <end position="191"/>
    </location>
</feature>
<dbReference type="OrthoDB" id="3235325at2759"/>